<dbReference type="Proteomes" id="UP000019146">
    <property type="component" value="Chromosome 1"/>
</dbReference>
<protein>
    <submittedName>
        <fullName evidence="2">Uncharacterized protein</fullName>
    </submittedName>
</protein>
<accession>A0A0P0RBY9</accession>
<name>A0A0P0RBY9_9BURK</name>
<dbReference type="KEGG" id="bcai:K788_0005630"/>
<evidence type="ECO:0000256" key="1">
    <source>
        <dbReference type="SAM" id="MobiDB-lite"/>
    </source>
</evidence>
<evidence type="ECO:0000313" key="2">
    <source>
        <dbReference type="EMBL" id="ALL65858.1"/>
    </source>
</evidence>
<feature type="compositionally biased region" description="Basic residues" evidence="1">
    <location>
        <begin position="19"/>
        <end position="31"/>
    </location>
</feature>
<reference evidence="2 3" key="1">
    <citation type="journal article" date="2014" name="Genome Announc.">
        <title>Draft Genome Sequence of the Haloacid-Degrading Burkholderia caribensis Strain MBA4.</title>
        <authorList>
            <person name="Pan Y."/>
            <person name="Kong K.F."/>
            <person name="Tsang J.S."/>
        </authorList>
    </citation>
    <scope>NUCLEOTIDE SEQUENCE [LARGE SCALE GENOMIC DNA]</scope>
    <source>
        <strain evidence="2 3">MBA4</strain>
    </source>
</reference>
<evidence type="ECO:0000313" key="3">
    <source>
        <dbReference type="Proteomes" id="UP000019146"/>
    </source>
</evidence>
<dbReference type="EMBL" id="CP012746">
    <property type="protein sequence ID" value="ALL65858.1"/>
    <property type="molecule type" value="Genomic_DNA"/>
</dbReference>
<organism evidence="2 3">
    <name type="scientific">Paraburkholderia caribensis MBA4</name>
    <dbReference type="NCBI Taxonomy" id="1323664"/>
    <lineage>
        <taxon>Bacteria</taxon>
        <taxon>Pseudomonadati</taxon>
        <taxon>Pseudomonadota</taxon>
        <taxon>Betaproteobacteria</taxon>
        <taxon>Burkholderiales</taxon>
        <taxon>Burkholderiaceae</taxon>
        <taxon>Paraburkholderia</taxon>
    </lineage>
</organism>
<feature type="region of interest" description="Disordered" evidence="1">
    <location>
        <begin position="15"/>
        <end position="72"/>
    </location>
</feature>
<sequence>MGARMGFGMLIGMQSGAGKRARRAQHRKGHPRNSGIDGPARACPAAWDGRLAARTGRVKRRDGHRLPEPTTE</sequence>
<proteinExistence type="predicted"/>
<dbReference type="AlphaFoldDB" id="A0A0P0RBY9"/>
<gene>
    <name evidence="2" type="ORF">K788_0005630</name>
</gene>